<dbReference type="Proteomes" id="UP000253509">
    <property type="component" value="Unassembled WGS sequence"/>
</dbReference>
<accession>A0A366II17</accession>
<dbReference type="SUPFAM" id="SSF140376">
    <property type="entry name" value="ChaB-like"/>
    <property type="match status" value="1"/>
</dbReference>
<dbReference type="Gene3D" id="1.10.1740.70">
    <property type="entry name" value="ChaB"/>
    <property type="match status" value="1"/>
</dbReference>
<dbReference type="GO" id="GO:0006353">
    <property type="term" value="P:DNA-templated transcription termination"/>
    <property type="evidence" value="ECO:0007669"/>
    <property type="project" value="InterPro"/>
</dbReference>
<evidence type="ECO:0000259" key="2">
    <source>
        <dbReference type="Pfam" id="PF07498"/>
    </source>
</evidence>
<proteinExistence type="predicted"/>
<reference evidence="3 4" key="1">
    <citation type="submission" date="2018-06" db="EMBL/GenBank/DDBJ databases">
        <title>Freshwater and sediment microbial communities from various areas in North America, analyzing microbe dynamics in response to fracking.</title>
        <authorList>
            <person name="Lamendella R."/>
        </authorList>
    </citation>
    <scope>NUCLEOTIDE SEQUENCE [LARGE SCALE GENOMIC DNA]</scope>
    <source>
        <strain evidence="3 4">3b_TX</strain>
    </source>
</reference>
<dbReference type="RefSeq" id="WP_113904879.1">
    <property type="nucleotide sequence ID" value="NZ_QNSB01000009.1"/>
</dbReference>
<feature type="compositionally biased region" description="Basic residues" evidence="1">
    <location>
        <begin position="1"/>
        <end position="10"/>
    </location>
</feature>
<dbReference type="InterPro" id="IPR011112">
    <property type="entry name" value="Rho-like_N"/>
</dbReference>
<dbReference type="InterPro" id="IPR037205">
    <property type="entry name" value="ChaB_sf"/>
</dbReference>
<dbReference type="AlphaFoldDB" id="A0A366II17"/>
<evidence type="ECO:0000256" key="1">
    <source>
        <dbReference type="SAM" id="MobiDB-lite"/>
    </source>
</evidence>
<evidence type="ECO:0000313" key="3">
    <source>
        <dbReference type="EMBL" id="RBP70309.1"/>
    </source>
</evidence>
<keyword evidence="4" id="KW-1185">Reference proteome</keyword>
<evidence type="ECO:0000313" key="4">
    <source>
        <dbReference type="Proteomes" id="UP000253509"/>
    </source>
</evidence>
<organism evidence="3 4">
    <name type="scientific">Brevibacterium celere</name>
    <dbReference type="NCBI Taxonomy" id="225845"/>
    <lineage>
        <taxon>Bacteria</taxon>
        <taxon>Bacillati</taxon>
        <taxon>Actinomycetota</taxon>
        <taxon>Actinomycetes</taxon>
        <taxon>Micrococcales</taxon>
        <taxon>Brevibacteriaceae</taxon>
        <taxon>Brevibacterium</taxon>
    </lineage>
</organism>
<dbReference type="Pfam" id="PF07498">
    <property type="entry name" value="Rho_N"/>
    <property type="match status" value="1"/>
</dbReference>
<dbReference type="EMBL" id="QNSB01000009">
    <property type="protein sequence ID" value="RBP70309.1"/>
    <property type="molecule type" value="Genomic_DNA"/>
</dbReference>
<name>A0A366II17_9MICO</name>
<gene>
    <name evidence="3" type="ORF">DFO65_10980</name>
</gene>
<sequence>MPKTSKSGKPKKSELPSTLQRSDEKAQRTFAKAHDSALEEYGDEERAYRVGYQALKHTHEKVGDAWRPKEEAGPSDAQSEGGKSTERPTAGGVDANASKEHLYELAKELDIAGRSTMSKDELVEALQKENARRTKSSKGS</sequence>
<feature type="region of interest" description="Disordered" evidence="1">
    <location>
        <begin position="59"/>
        <end position="99"/>
    </location>
</feature>
<feature type="region of interest" description="Disordered" evidence="1">
    <location>
        <begin position="1"/>
        <end position="45"/>
    </location>
</feature>
<dbReference type="Pfam" id="PF06150">
    <property type="entry name" value="ChaB"/>
    <property type="match status" value="1"/>
</dbReference>
<comment type="caution">
    <text evidence="3">The sequence shown here is derived from an EMBL/GenBank/DDBJ whole genome shotgun (WGS) entry which is preliminary data.</text>
</comment>
<feature type="compositionally biased region" description="Basic and acidic residues" evidence="1">
    <location>
        <begin position="21"/>
        <end position="37"/>
    </location>
</feature>
<dbReference type="InterPro" id="IPR009317">
    <property type="entry name" value="ChaB"/>
</dbReference>
<feature type="domain" description="Rho termination factor-like N-terminal" evidence="2">
    <location>
        <begin position="102"/>
        <end position="133"/>
    </location>
</feature>
<feature type="compositionally biased region" description="Basic and acidic residues" evidence="1">
    <location>
        <begin position="60"/>
        <end position="72"/>
    </location>
</feature>
<protein>
    <submittedName>
        <fullName evidence="3">Rho termination factor-like protein</fullName>
    </submittedName>
</protein>